<dbReference type="Pfam" id="PF00083">
    <property type="entry name" value="Sugar_tr"/>
    <property type="match status" value="1"/>
</dbReference>
<dbReference type="AlphaFoldDB" id="A0A0C3FHF4"/>
<dbReference type="OrthoDB" id="648285at2759"/>
<reference evidence="7" key="2">
    <citation type="submission" date="2015-01" db="EMBL/GenBank/DDBJ databases">
        <title>Evolutionary Origins and Diversification of the Mycorrhizal Mutualists.</title>
        <authorList>
            <consortium name="DOE Joint Genome Institute"/>
            <consortium name="Mycorrhizal Genomics Consortium"/>
            <person name="Kohler A."/>
            <person name="Kuo A."/>
            <person name="Nagy L.G."/>
            <person name="Floudas D."/>
            <person name="Copeland A."/>
            <person name="Barry K.W."/>
            <person name="Cichocki N."/>
            <person name="Veneault-Fourrey C."/>
            <person name="LaButti K."/>
            <person name="Lindquist E.A."/>
            <person name="Lipzen A."/>
            <person name="Lundell T."/>
            <person name="Morin E."/>
            <person name="Murat C."/>
            <person name="Riley R."/>
            <person name="Ohm R."/>
            <person name="Sun H."/>
            <person name="Tunlid A."/>
            <person name="Henrissat B."/>
            <person name="Grigoriev I.V."/>
            <person name="Hibbett D.S."/>
            <person name="Martin F."/>
        </authorList>
    </citation>
    <scope>NUCLEOTIDE SEQUENCE [LARGE SCALE GENOMIC DNA]</scope>
    <source>
        <strain evidence="7">F 1598</strain>
    </source>
</reference>
<proteinExistence type="predicted"/>
<evidence type="ECO:0000256" key="2">
    <source>
        <dbReference type="ARBA" id="ARBA00022692"/>
    </source>
</evidence>
<dbReference type="InterPro" id="IPR005828">
    <property type="entry name" value="MFS_sugar_transport-like"/>
</dbReference>
<feature type="transmembrane region" description="Helical" evidence="5">
    <location>
        <begin position="42"/>
        <end position="66"/>
    </location>
</feature>
<reference evidence="6 7" key="1">
    <citation type="submission" date="2014-04" db="EMBL/GenBank/DDBJ databases">
        <authorList>
            <consortium name="DOE Joint Genome Institute"/>
            <person name="Kuo A."/>
            <person name="Tarkka M."/>
            <person name="Buscot F."/>
            <person name="Kohler A."/>
            <person name="Nagy L.G."/>
            <person name="Floudas D."/>
            <person name="Copeland A."/>
            <person name="Barry K.W."/>
            <person name="Cichocki N."/>
            <person name="Veneault-Fourrey C."/>
            <person name="LaButti K."/>
            <person name="Lindquist E.A."/>
            <person name="Lipzen A."/>
            <person name="Lundell T."/>
            <person name="Morin E."/>
            <person name="Murat C."/>
            <person name="Sun H."/>
            <person name="Tunlid A."/>
            <person name="Henrissat B."/>
            <person name="Grigoriev I.V."/>
            <person name="Hibbett D.S."/>
            <person name="Martin F."/>
            <person name="Nordberg H.P."/>
            <person name="Cantor M.N."/>
            <person name="Hua S.X."/>
        </authorList>
    </citation>
    <scope>NUCLEOTIDE SEQUENCE [LARGE SCALE GENOMIC DNA]</scope>
    <source>
        <strain evidence="6 7">F 1598</strain>
    </source>
</reference>
<keyword evidence="3 5" id="KW-1133">Transmembrane helix</keyword>
<evidence type="ECO:0000256" key="3">
    <source>
        <dbReference type="ARBA" id="ARBA00022989"/>
    </source>
</evidence>
<dbReference type="GO" id="GO:0016020">
    <property type="term" value="C:membrane"/>
    <property type="evidence" value="ECO:0007669"/>
    <property type="project" value="UniProtKB-SubCell"/>
</dbReference>
<keyword evidence="4 5" id="KW-0472">Membrane</keyword>
<gene>
    <name evidence="6" type="ORF">PILCRDRAFT_818843</name>
</gene>
<dbReference type="SUPFAM" id="SSF103473">
    <property type="entry name" value="MFS general substrate transporter"/>
    <property type="match status" value="1"/>
</dbReference>
<dbReference type="InParanoid" id="A0A0C3FHF4"/>
<dbReference type="HOGENOM" id="CLU_2386959_0_0_1"/>
<evidence type="ECO:0000313" key="7">
    <source>
        <dbReference type="Proteomes" id="UP000054166"/>
    </source>
</evidence>
<protein>
    <recommendedName>
        <fullName evidence="8">Major facilitator superfamily (MFS) profile domain-containing protein</fullName>
    </recommendedName>
</protein>
<evidence type="ECO:0000256" key="1">
    <source>
        <dbReference type="ARBA" id="ARBA00004370"/>
    </source>
</evidence>
<name>A0A0C3FHF4_PILCF</name>
<organism evidence="6 7">
    <name type="scientific">Piloderma croceum (strain F 1598)</name>
    <dbReference type="NCBI Taxonomy" id="765440"/>
    <lineage>
        <taxon>Eukaryota</taxon>
        <taxon>Fungi</taxon>
        <taxon>Dikarya</taxon>
        <taxon>Basidiomycota</taxon>
        <taxon>Agaricomycotina</taxon>
        <taxon>Agaricomycetes</taxon>
        <taxon>Agaricomycetidae</taxon>
        <taxon>Atheliales</taxon>
        <taxon>Atheliaceae</taxon>
        <taxon>Piloderma</taxon>
    </lineage>
</organism>
<dbReference type="STRING" id="765440.A0A0C3FHF4"/>
<evidence type="ECO:0000256" key="5">
    <source>
        <dbReference type="SAM" id="Phobius"/>
    </source>
</evidence>
<dbReference type="InterPro" id="IPR036259">
    <property type="entry name" value="MFS_trans_sf"/>
</dbReference>
<keyword evidence="2 5" id="KW-0812">Transmembrane</keyword>
<keyword evidence="7" id="KW-1185">Reference proteome</keyword>
<dbReference type="Gene3D" id="1.20.1250.20">
    <property type="entry name" value="MFS general substrate transporter like domains"/>
    <property type="match status" value="1"/>
</dbReference>
<accession>A0A0C3FHF4</accession>
<dbReference type="EMBL" id="KN832989">
    <property type="protein sequence ID" value="KIM83815.1"/>
    <property type="molecule type" value="Genomic_DNA"/>
</dbReference>
<evidence type="ECO:0000256" key="4">
    <source>
        <dbReference type="ARBA" id="ARBA00023136"/>
    </source>
</evidence>
<comment type="subcellular location">
    <subcellularLocation>
        <location evidence="1">Membrane</location>
    </subcellularLocation>
</comment>
<dbReference type="GO" id="GO:0022857">
    <property type="term" value="F:transmembrane transporter activity"/>
    <property type="evidence" value="ECO:0007669"/>
    <property type="project" value="InterPro"/>
</dbReference>
<dbReference type="Proteomes" id="UP000054166">
    <property type="component" value="Unassembled WGS sequence"/>
</dbReference>
<sequence length="94" mass="10525">MFGYSQGIIATVQVQPPFIKRMYHKNVNLEQVQAGDTGIDPFVQAITVSCLNITALFASIVAAYIYDILGRRMSVRIGTIIYLEATSIHPIWQH</sequence>
<evidence type="ECO:0008006" key="8">
    <source>
        <dbReference type="Google" id="ProtNLM"/>
    </source>
</evidence>
<evidence type="ECO:0000313" key="6">
    <source>
        <dbReference type="EMBL" id="KIM83815.1"/>
    </source>
</evidence>